<feature type="compositionally biased region" description="Acidic residues" evidence="1">
    <location>
        <begin position="461"/>
        <end position="472"/>
    </location>
</feature>
<organism evidence="2 3">
    <name type="scientific">Armillaria luteobubalina</name>
    <dbReference type="NCBI Taxonomy" id="153913"/>
    <lineage>
        <taxon>Eukaryota</taxon>
        <taxon>Fungi</taxon>
        <taxon>Dikarya</taxon>
        <taxon>Basidiomycota</taxon>
        <taxon>Agaricomycotina</taxon>
        <taxon>Agaricomycetes</taxon>
        <taxon>Agaricomycetidae</taxon>
        <taxon>Agaricales</taxon>
        <taxon>Marasmiineae</taxon>
        <taxon>Physalacriaceae</taxon>
        <taxon>Armillaria</taxon>
    </lineage>
</organism>
<evidence type="ECO:0000256" key="1">
    <source>
        <dbReference type="SAM" id="MobiDB-lite"/>
    </source>
</evidence>
<sequence>MEDGHDFLLMSHLVDDTQPEISQAGNIVSGRPSNKVKRRQDGSSGYSYGETVTTSYGEESVSRGTSYGWSDDSTDPTSTQSSSIPLDAHILAYWPHSCSAALPFLCVAGEDDIFDLMSGLLYQRCAWGVVEPVIGVILSTTGYVGRVVLGWSEEAVRDPGVLPMVHFAYADRTRTDPSIGVYDLTDPASALKFAQFILSLRTHVEAVVAQCNQPVFKRLPWRSVPSMMRNAAPKNNGSKRSLIGSVRLKGAVIPSLRRRHYPHFARVYLLALWPPDALHELLPELVLNQSIAITLGPGQLMTLTMSPLENIPFLPWMITVAVHKKGQIFISSIDVSAPNRPYRKPKPGRRKHSSDALSCSRLGAKALQGIGSGANLSFSSYSHDCKMASIANVKLSVGAAGVDPRLVAEINQHLDVYEDMTRYLKPLIGLLVDRRIKDLRRYFFEQMKAVSKRNETSKQDSDDDSEVDLDSDNADLRPIKELDQEFWEIVAGSFSHLLWASVGA</sequence>
<reference evidence="2" key="1">
    <citation type="submission" date="2023-06" db="EMBL/GenBank/DDBJ databases">
        <authorList>
            <consortium name="Lawrence Berkeley National Laboratory"/>
            <person name="Ahrendt S."/>
            <person name="Sahu N."/>
            <person name="Indic B."/>
            <person name="Wong-Bajracharya J."/>
            <person name="Merenyi Z."/>
            <person name="Ke H.-M."/>
            <person name="Monk M."/>
            <person name="Kocsube S."/>
            <person name="Drula E."/>
            <person name="Lipzen A."/>
            <person name="Balint B."/>
            <person name="Henrissat B."/>
            <person name="Andreopoulos B."/>
            <person name="Martin F.M."/>
            <person name="Harder C.B."/>
            <person name="Rigling D."/>
            <person name="Ford K.L."/>
            <person name="Foster G.D."/>
            <person name="Pangilinan J."/>
            <person name="Papanicolaou A."/>
            <person name="Barry K."/>
            <person name="LaButti K."/>
            <person name="Viragh M."/>
            <person name="Koriabine M."/>
            <person name="Yan M."/>
            <person name="Riley R."/>
            <person name="Champramary S."/>
            <person name="Plett K.L."/>
            <person name="Tsai I.J."/>
            <person name="Slot J."/>
            <person name="Sipos G."/>
            <person name="Plett J."/>
            <person name="Nagy L.G."/>
            <person name="Grigoriev I.V."/>
        </authorList>
    </citation>
    <scope>NUCLEOTIDE SEQUENCE</scope>
    <source>
        <strain evidence="2">HWK02</strain>
    </source>
</reference>
<dbReference type="Proteomes" id="UP001175228">
    <property type="component" value="Unassembled WGS sequence"/>
</dbReference>
<evidence type="ECO:0000313" key="3">
    <source>
        <dbReference type="Proteomes" id="UP001175228"/>
    </source>
</evidence>
<keyword evidence="3" id="KW-1185">Reference proteome</keyword>
<evidence type="ECO:0000313" key="2">
    <source>
        <dbReference type="EMBL" id="KAK0495142.1"/>
    </source>
</evidence>
<name>A0AA39Q2Q2_9AGAR</name>
<dbReference type="EMBL" id="JAUEPU010000018">
    <property type="protein sequence ID" value="KAK0495142.1"/>
    <property type="molecule type" value="Genomic_DNA"/>
</dbReference>
<accession>A0AA39Q2Q2</accession>
<protein>
    <submittedName>
        <fullName evidence="2">Uncharacterized protein</fullName>
    </submittedName>
</protein>
<dbReference type="AlphaFoldDB" id="A0AA39Q2Q2"/>
<comment type="caution">
    <text evidence="2">The sequence shown here is derived from an EMBL/GenBank/DDBJ whole genome shotgun (WGS) entry which is preliminary data.</text>
</comment>
<feature type="region of interest" description="Disordered" evidence="1">
    <location>
        <begin position="453"/>
        <end position="472"/>
    </location>
</feature>
<feature type="region of interest" description="Disordered" evidence="1">
    <location>
        <begin position="22"/>
        <end position="81"/>
    </location>
</feature>
<proteinExistence type="predicted"/>
<feature type="compositionally biased region" description="Polar residues" evidence="1">
    <location>
        <begin position="42"/>
        <end position="68"/>
    </location>
</feature>
<gene>
    <name evidence="2" type="ORF">EDD18DRAFT_1354332</name>
</gene>